<dbReference type="GO" id="GO:0016709">
    <property type="term" value="F:oxidoreductase activity, acting on paired donors, with incorporation or reduction of molecular oxygen, NAD(P)H as one donor, and incorporation of one atom of oxygen"/>
    <property type="evidence" value="ECO:0007669"/>
    <property type="project" value="UniProtKB-ARBA"/>
</dbReference>
<evidence type="ECO:0000256" key="1">
    <source>
        <dbReference type="ARBA" id="ARBA00001974"/>
    </source>
</evidence>
<dbReference type="Gene3D" id="3.30.70.2450">
    <property type="match status" value="1"/>
</dbReference>
<evidence type="ECO:0000256" key="2">
    <source>
        <dbReference type="ARBA" id="ARBA00022630"/>
    </source>
</evidence>
<dbReference type="EMBL" id="FNVO01000026">
    <property type="protein sequence ID" value="SEG90334.1"/>
    <property type="molecule type" value="Genomic_DNA"/>
</dbReference>
<feature type="domain" description="FAD-binding" evidence="4">
    <location>
        <begin position="3"/>
        <end position="329"/>
    </location>
</feature>
<dbReference type="SUPFAM" id="SSF51905">
    <property type="entry name" value="FAD/NAD(P)-binding domain"/>
    <property type="match status" value="1"/>
</dbReference>
<dbReference type="PRINTS" id="PR00420">
    <property type="entry name" value="RNGMNOXGNASE"/>
</dbReference>
<evidence type="ECO:0000256" key="3">
    <source>
        <dbReference type="ARBA" id="ARBA00022827"/>
    </source>
</evidence>
<dbReference type="Gene3D" id="3.50.50.60">
    <property type="entry name" value="FAD/NAD(P)-binding domain"/>
    <property type="match status" value="1"/>
</dbReference>
<evidence type="ECO:0000313" key="5">
    <source>
        <dbReference type="EMBL" id="SEG90334.1"/>
    </source>
</evidence>
<dbReference type="AlphaFoldDB" id="A0A1H6DZF4"/>
<dbReference type="OrthoDB" id="8670884at2"/>
<evidence type="ECO:0000313" key="6">
    <source>
        <dbReference type="Proteomes" id="UP000236723"/>
    </source>
</evidence>
<keyword evidence="2" id="KW-0285">Flavoprotein</keyword>
<proteinExistence type="predicted"/>
<reference evidence="6" key="1">
    <citation type="submission" date="2016-10" db="EMBL/GenBank/DDBJ databases">
        <authorList>
            <person name="Varghese N."/>
            <person name="Submissions S."/>
        </authorList>
    </citation>
    <scope>NUCLEOTIDE SEQUENCE [LARGE SCALE GENOMIC DNA]</scope>
    <source>
        <strain evidence="6">DSM 43163</strain>
    </source>
</reference>
<dbReference type="PANTHER" id="PTHR43004">
    <property type="entry name" value="TRK SYSTEM POTASSIUM UPTAKE PROTEIN"/>
    <property type="match status" value="1"/>
</dbReference>
<protein>
    <submittedName>
        <fullName evidence="5">Bifunctional hydroxylase/dehydrase</fullName>
    </submittedName>
</protein>
<dbReference type="Pfam" id="PF21274">
    <property type="entry name" value="Rng_hyd_C"/>
    <property type="match status" value="1"/>
</dbReference>
<dbReference type="RefSeq" id="WP_103943992.1">
    <property type="nucleotide sequence ID" value="NZ_FNVO01000026.1"/>
</dbReference>
<dbReference type="InterPro" id="IPR036188">
    <property type="entry name" value="FAD/NAD-bd_sf"/>
</dbReference>
<accession>A0A1H6DZF4</accession>
<sequence>MDASVIVIGAGPTGLMLAGELRLAGTDVIVLDRLGARSGQSRAIGFTIRTMEVLDQRGLLPRFGGIETVYAGHFGGLPLDLGLLDSTHGAAHNVPQNITEAVLEGWARQLGADIRRGQEFTGFVEDGTGVTVTLRDGPALRCRYLVGCDGGRSTVRRIGGFDFPGTSATTELFLADIRGLELAPRTAGAQTPNGMAMVARLSDGVHRIVVAERGIPPRDRTGPPEFAEVADVWKRVAGSDISTAKPVWVSAFGDAARQVTEYRRGRVLLAGDAAHIHLPAGGQGMNTGLQDAVNLGWKLAAVVRGRAPGTLLDTYHDERHEVGRALLANTRAQGALLLGGNDAVPLRDVLGDLLGSAEAQRLLGARVSGLDITYDMGRGRHPLLGARMPLIRLDRAGRGTGSAELLHTGRGVLLDLADNRTLRRRARPWRDRIDIVTATPRGNDAADALADTTALLLRPDGHVAWAAPGTDDDLRTALDRWFGPGR</sequence>
<dbReference type="GO" id="GO:0071949">
    <property type="term" value="F:FAD binding"/>
    <property type="evidence" value="ECO:0007669"/>
    <property type="project" value="InterPro"/>
</dbReference>
<evidence type="ECO:0000259" key="4">
    <source>
        <dbReference type="Pfam" id="PF01494"/>
    </source>
</evidence>
<dbReference type="Gene3D" id="3.40.30.120">
    <property type="match status" value="1"/>
</dbReference>
<gene>
    <name evidence="5" type="ORF">SAMN04489712_1265</name>
</gene>
<keyword evidence="6" id="KW-1185">Reference proteome</keyword>
<dbReference type="Proteomes" id="UP000236723">
    <property type="component" value="Unassembled WGS sequence"/>
</dbReference>
<dbReference type="InterPro" id="IPR050641">
    <property type="entry name" value="RIFMO-like"/>
</dbReference>
<name>A0A1H6DZF4_9ACTN</name>
<dbReference type="PANTHER" id="PTHR43004:SF19">
    <property type="entry name" value="BINDING MONOOXYGENASE, PUTATIVE (JCVI)-RELATED"/>
    <property type="match status" value="1"/>
</dbReference>
<organism evidence="5 6">
    <name type="scientific">Thermomonospora echinospora</name>
    <dbReference type="NCBI Taxonomy" id="1992"/>
    <lineage>
        <taxon>Bacteria</taxon>
        <taxon>Bacillati</taxon>
        <taxon>Actinomycetota</taxon>
        <taxon>Actinomycetes</taxon>
        <taxon>Streptosporangiales</taxon>
        <taxon>Thermomonosporaceae</taxon>
        <taxon>Thermomonospora</taxon>
    </lineage>
</organism>
<keyword evidence="3" id="KW-0274">FAD</keyword>
<comment type="cofactor">
    <cofactor evidence="1">
        <name>FAD</name>
        <dbReference type="ChEBI" id="CHEBI:57692"/>
    </cofactor>
</comment>
<dbReference type="InterPro" id="IPR002938">
    <property type="entry name" value="FAD-bd"/>
</dbReference>
<dbReference type="Pfam" id="PF01494">
    <property type="entry name" value="FAD_binding_3"/>
    <property type="match status" value="1"/>
</dbReference>